<comment type="caution">
    <text evidence="1">The sequence shown here is derived from an EMBL/GenBank/DDBJ whole genome shotgun (WGS) entry which is preliminary data.</text>
</comment>
<sequence length="20" mass="2141">LISLGLSSSALPRKFSSQHL</sequence>
<evidence type="ECO:0000313" key="2">
    <source>
        <dbReference type="Proteomes" id="UP000663881"/>
    </source>
</evidence>
<gene>
    <name evidence="1" type="ORF">OKA104_LOCUS39920</name>
</gene>
<organism evidence="1 2">
    <name type="scientific">Adineta steineri</name>
    <dbReference type="NCBI Taxonomy" id="433720"/>
    <lineage>
        <taxon>Eukaryota</taxon>
        <taxon>Metazoa</taxon>
        <taxon>Spiralia</taxon>
        <taxon>Gnathifera</taxon>
        <taxon>Rotifera</taxon>
        <taxon>Eurotatoria</taxon>
        <taxon>Bdelloidea</taxon>
        <taxon>Adinetida</taxon>
        <taxon>Adinetidae</taxon>
        <taxon>Adineta</taxon>
    </lineage>
</organism>
<evidence type="ECO:0000313" key="1">
    <source>
        <dbReference type="EMBL" id="CAF4181396.1"/>
    </source>
</evidence>
<dbReference type="EMBL" id="CAJOAY010008196">
    <property type="protein sequence ID" value="CAF4181396.1"/>
    <property type="molecule type" value="Genomic_DNA"/>
</dbReference>
<name>A0A820ARA7_9BILA</name>
<accession>A0A820ARA7</accession>
<reference evidence="1" key="1">
    <citation type="submission" date="2021-02" db="EMBL/GenBank/DDBJ databases">
        <authorList>
            <person name="Nowell W R."/>
        </authorList>
    </citation>
    <scope>NUCLEOTIDE SEQUENCE</scope>
</reference>
<dbReference type="AlphaFoldDB" id="A0A820ARA7"/>
<feature type="non-terminal residue" evidence="1">
    <location>
        <position position="1"/>
    </location>
</feature>
<protein>
    <submittedName>
        <fullName evidence="1">Uncharacterized protein</fullName>
    </submittedName>
</protein>
<proteinExistence type="predicted"/>
<dbReference type="Proteomes" id="UP000663881">
    <property type="component" value="Unassembled WGS sequence"/>
</dbReference>